<dbReference type="InterPro" id="IPR036388">
    <property type="entry name" value="WH-like_DNA-bd_sf"/>
</dbReference>
<dbReference type="Pfam" id="PF07515">
    <property type="entry name" value="TraI_2_C"/>
    <property type="match status" value="1"/>
</dbReference>
<evidence type="ECO:0000313" key="4">
    <source>
        <dbReference type="Proteomes" id="UP000254802"/>
    </source>
</evidence>
<gene>
    <name evidence="3" type="ORF">NCTC10638_03287</name>
</gene>
<dbReference type="Gene3D" id="1.10.10.10">
    <property type="entry name" value="Winged helix-like DNA-binding domain superfamily/Winged helix DNA-binding domain"/>
    <property type="match status" value="1"/>
</dbReference>
<sequence length="135" mass="15110">MFAPTESSEPSLDDISIGKGQEIASMPSKQEVQDKSTTKKLKVTQSAVETPETLTLSELQLQNKENSITGDNFVKWLKSGIATNKFAINKPTAKLHIVEDHLFLVTPLFLKCICKRLDSLMIRKQLIISSMIFKD</sequence>
<dbReference type="InterPro" id="IPR011093">
    <property type="entry name" value="TraI_2_C"/>
</dbReference>
<organism evidence="3 4">
    <name type="scientific">Mannheimia haemolytica</name>
    <name type="common">Pasteurella haemolytica</name>
    <dbReference type="NCBI Taxonomy" id="75985"/>
    <lineage>
        <taxon>Bacteria</taxon>
        <taxon>Pseudomonadati</taxon>
        <taxon>Pseudomonadota</taxon>
        <taxon>Gammaproteobacteria</taxon>
        <taxon>Pasteurellales</taxon>
        <taxon>Pasteurellaceae</taxon>
        <taxon>Mannheimia</taxon>
    </lineage>
</organism>
<feature type="region of interest" description="Disordered" evidence="1">
    <location>
        <begin position="1"/>
        <end position="44"/>
    </location>
</feature>
<evidence type="ECO:0000313" key="3">
    <source>
        <dbReference type="EMBL" id="STY64112.1"/>
    </source>
</evidence>
<evidence type="ECO:0000256" key="1">
    <source>
        <dbReference type="SAM" id="MobiDB-lite"/>
    </source>
</evidence>
<feature type="compositionally biased region" description="Polar residues" evidence="1">
    <location>
        <begin position="1"/>
        <end position="10"/>
    </location>
</feature>
<feature type="domain" description="Putative conjugal transfer nickase/helicase TraI C-terminal" evidence="2">
    <location>
        <begin position="69"/>
        <end position="108"/>
    </location>
</feature>
<protein>
    <recommendedName>
        <fullName evidence="2">Putative conjugal transfer nickase/helicase TraI C-terminal domain-containing protein</fullName>
    </recommendedName>
</protein>
<proteinExistence type="predicted"/>
<name>A0A378N6Q5_MANHA</name>
<evidence type="ECO:0000259" key="2">
    <source>
        <dbReference type="Pfam" id="PF07515"/>
    </source>
</evidence>
<dbReference type="InterPro" id="IPR036390">
    <property type="entry name" value="WH_DNA-bd_sf"/>
</dbReference>
<dbReference type="AlphaFoldDB" id="A0A378N6Q5"/>
<reference evidence="3 4" key="1">
    <citation type="submission" date="2018-06" db="EMBL/GenBank/DDBJ databases">
        <authorList>
            <consortium name="Pathogen Informatics"/>
            <person name="Doyle S."/>
        </authorList>
    </citation>
    <scope>NUCLEOTIDE SEQUENCE [LARGE SCALE GENOMIC DNA]</scope>
    <source>
        <strain evidence="3 4">NCTC10638</strain>
    </source>
</reference>
<dbReference type="Proteomes" id="UP000254802">
    <property type="component" value="Unassembled WGS sequence"/>
</dbReference>
<dbReference type="Gene3D" id="2.40.10.200">
    <property type="entry name" value="STY4665 C-terminal domain-like"/>
    <property type="match status" value="1"/>
</dbReference>
<accession>A0A378N6Q5</accession>
<dbReference type="SUPFAM" id="SSF46785">
    <property type="entry name" value="Winged helix' DNA-binding domain"/>
    <property type="match status" value="1"/>
</dbReference>
<dbReference type="EMBL" id="UGPN01000002">
    <property type="protein sequence ID" value="STY64112.1"/>
    <property type="molecule type" value="Genomic_DNA"/>
</dbReference>